<comment type="catalytic activity">
    <reaction evidence="10">
        <text>[(1-&gt;4)-alpha-D-galacturonosyl methyl ester](n) + n H2O = [(1-&gt;4)-alpha-D-galacturonosyl](n) + n methanol + n H(+)</text>
        <dbReference type="Rhea" id="RHEA:22380"/>
        <dbReference type="Rhea" id="RHEA-COMP:14570"/>
        <dbReference type="Rhea" id="RHEA-COMP:14573"/>
        <dbReference type="ChEBI" id="CHEBI:15377"/>
        <dbReference type="ChEBI" id="CHEBI:15378"/>
        <dbReference type="ChEBI" id="CHEBI:17790"/>
        <dbReference type="ChEBI" id="CHEBI:140522"/>
        <dbReference type="ChEBI" id="CHEBI:140523"/>
        <dbReference type="EC" id="3.1.1.11"/>
    </reaction>
</comment>
<dbReference type="InterPro" id="IPR000070">
    <property type="entry name" value="Pectinesterase_cat"/>
</dbReference>
<protein>
    <recommendedName>
        <fullName evidence="3 10">Pectinesterase</fullName>
        <ecNumber evidence="3 10">3.1.1.11</ecNumber>
    </recommendedName>
</protein>
<comment type="subcellular location">
    <subcellularLocation>
        <location evidence="1 10">Secreted</location>
        <location evidence="1 10">Cell wall</location>
    </subcellularLocation>
</comment>
<dbReference type="AlphaFoldDB" id="A0A1R3JFN3"/>
<organism evidence="12 13">
    <name type="scientific">Corchorus olitorius</name>
    <dbReference type="NCBI Taxonomy" id="93759"/>
    <lineage>
        <taxon>Eukaryota</taxon>
        <taxon>Viridiplantae</taxon>
        <taxon>Streptophyta</taxon>
        <taxon>Embryophyta</taxon>
        <taxon>Tracheophyta</taxon>
        <taxon>Spermatophyta</taxon>
        <taxon>Magnoliopsida</taxon>
        <taxon>eudicotyledons</taxon>
        <taxon>Gunneridae</taxon>
        <taxon>Pentapetalae</taxon>
        <taxon>rosids</taxon>
        <taxon>malvids</taxon>
        <taxon>Malvales</taxon>
        <taxon>Malvaceae</taxon>
        <taxon>Grewioideae</taxon>
        <taxon>Apeibeae</taxon>
        <taxon>Corchorus</taxon>
    </lineage>
</organism>
<dbReference type="STRING" id="93759.A0A1R3JFN3"/>
<dbReference type="EMBL" id="AWUE01016250">
    <property type="protein sequence ID" value="OMO93620.1"/>
    <property type="molecule type" value="Genomic_DNA"/>
</dbReference>
<evidence type="ECO:0000313" key="13">
    <source>
        <dbReference type="Proteomes" id="UP000187203"/>
    </source>
</evidence>
<evidence type="ECO:0000256" key="5">
    <source>
        <dbReference type="ARBA" id="ARBA00022525"/>
    </source>
</evidence>
<evidence type="ECO:0000259" key="11">
    <source>
        <dbReference type="Pfam" id="PF01095"/>
    </source>
</evidence>
<keyword evidence="13" id="KW-1185">Reference proteome</keyword>
<keyword evidence="10" id="KW-0732">Signal</keyword>
<comment type="caution">
    <text evidence="12">The sequence shown here is derived from an EMBL/GenBank/DDBJ whole genome shotgun (WGS) entry which is preliminary data.</text>
</comment>
<dbReference type="GO" id="GO:0045490">
    <property type="term" value="P:pectin catabolic process"/>
    <property type="evidence" value="ECO:0007669"/>
    <property type="project" value="UniProtKB-UniRule"/>
</dbReference>
<keyword evidence="6 10" id="KW-0378">Hydrolase</keyword>
<evidence type="ECO:0000256" key="3">
    <source>
        <dbReference type="ARBA" id="ARBA00013229"/>
    </source>
</evidence>
<evidence type="ECO:0000256" key="1">
    <source>
        <dbReference type="ARBA" id="ARBA00004191"/>
    </source>
</evidence>
<reference evidence="13" key="1">
    <citation type="submission" date="2013-09" db="EMBL/GenBank/DDBJ databases">
        <title>Corchorus olitorius genome sequencing.</title>
        <authorList>
            <person name="Alam M."/>
            <person name="Haque M.S."/>
            <person name="Islam M.S."/>
            <person name="Emdad E.M."/>
            <person name="Islam M.M."/>
            <person name="Ahmed B."/>
            <person name="Halim A."/>
            <person name="Hossen Q.M.M."/>
            <person name="Hossain M.Z."/>
            <person name="Ahmed R."/>
            <person name="Khan M.M."/>
            <person name="Islam R."/>
            <person name="Rashid M.M."/>
            <person name="Khan S.A."/>
            <person name="Rahman M.S."/>
            <person name="Alam M."/>
            <person name="Yahiya A.S."/>
            <person name="Khan M.S."/>
            <person name="Azam M.S."/>
            <person name="Haque T."/>
            <person name="Lashkar M.Z.H."/>
            <person name="Akhand A.I."/>
            <person name="Morshed G."/>
            <person name="Roy S."/>
            <person name="Uddin K.S."/>
            <person name="Rabeya T."/>
            <person name="Hossain A.S."/>
            <person name="Chowdhury A."/>
            <person name="Snigdha A.R."/>
            <person name="Mortoza M.S."/>
            <person name="Matin S.A."/>
            <person name="Hoque S.M.E."/>
            <person name="Islam M.K."/>
            <person name="Roy D.K."/>
            <person name="Haider R."/>
            <person name="Moosa M.M."/>
            <person name="Elias S.M."/>
            <person name="Hasan A.M."/>
            <person name="Jahan S."/>
            <person name="Shafiuddin M."/>
            <person name="Mahmood N."/>
            <person name="Shommy N.S."/>
        </authorList>
    </citation>
    <scope>NUCLEOTIDE SEQUENCE [LARGE SCALE GENOMIC DNA]</scope>
    <source>
        <strain evidence="13">cv. O-4</strain>
    </source>
</reference>
<dbReference type="InterPro" id="IPR033131">
    <property type="entry name" value="Pectinesterase_Asp_AS"/>
</dbReference>
<dbReference type="Proteomes" id="UP000187203">
    <property type="component" value="Unassembled WGS sequence"/>
</dbReference>
<name>A0A1R3JFN3_9ROSI</name>
<keyword evidence="5 10" id="KW-0964">Secreted</keyword>
<dbReference type="OrthoDB" id="2019149at2759"/>
<dbReference type="PROSITE" id="PS00503">
    <property type="entry name" value="PECTINESTERASE_2"/>
    <property type="match status" value="1"/>
</dbReference>
<dbReference type="PANTHER" id="PTHR31707">
    <property type="entry name" value="PECTINESTERASE"/>
    <property type="match status" value="1"/>
</dbReference>
<feature type="signal peptide" evidence="10">
    <location>
        <begin position="1"/>
        <end position="19"/>
    </location>
</feature>
<evidence type="ECO:0000256" key="4">
    <source>
        <dbReference type="ARBA" id="ARBA00022512"/>
    </source>
</evidence>
<feature type="active site" evidence="9">
    <location>
        <position position="173"/>
    </location>
</feature>
<feature type="domain" description="Pectinesterase catalytic" evidence="11">
    <location>
        <begin position="24"/>
        <end position="316"/>
    </location>
</feature>
<evidence type="ECO:0000256" key="2">
    <source>
        <dbReference type="ARBA" id="ARBA00005184"/>
    </source>
</evidence>
<dbReference type="UniPathway" id="UPA00545">
    <property type="reaction ID" value="UER00823"/>
</dbReference>
<sequence>MSFLMHFLLILLLTYVSNGEEDFNATVAVDGTGDYTTIAEAVANAPINSNSIYKIHIKEGVYDEIVQIPANKKNILLIGDGADKTKITGNRSHAGGFRTLDTATVAVRGDGFVAKHLTIENSAKPSDGMAAALMNKANHSAAYNCVFLGYQDTFHAREGFQFYRDCNIHGTVDFVFGAAKAVFQNSNFFARLPNHTITFTAQSKNSMNQNSGYVFQNCSFTVAPEFSQRKEQVKALLGRAWGNYSTVIVMESWLDSIIYPRGWAQWDKPAVDLITYVEFRNRGPGSNTSGRVSWTKVLADVASARQYTVTEFIGGDNWIPTIEVPYYGGFATNSSEFSLG</sequence>
<evidence type="ECO:0000256" key="10">
    <source>
        <dbReference type="RuleBase" id="RU000589"/>
    </source>
</evidence>
<evidence type="ECO:0000313" key="12">
    <source>
        <dbReference type="EMBL" id="OMO93620.1"/>
    </source>
</evidence>
<evidence type="ECO:0000256" key="7">
    <source>
        <dbReference type="ARBA" id="ARBA00023085"/>
    </source>
</evidence>
<keyword evidence="4 10" id="KW-0134">Cell wall</keyword>
<dbReference type="PROSITE" id="PS00800">
    <property type="entry name" value="PECTINESTERASE_1"/>
    <property type="match status" value="1"/>
</dbReference>
<dbReference type="FunFam" id="2.160.20.10:FF:000029">
    <property type="entry name" value="Pectinesterase 4"/>
    <property type="match status" value="1"/>
</dbReference>
<evidence type="ECO:0000256" key="8">
    <source>
        <dbReference type="ARBA" id="ARBA00023316"/>
    </source>
</evidence>
<dbReference type="GO" id="GO:0030599">
    <property type="term" value="F:pectinesterase activity"/>
    <property type="evidence" value="ECO:0007669"/>
    <property type="project" value="UniProtKB-UniRule"/>
</dbReference>
<dbReference type="SUPFAM" id="SSF51126">
    <property type="entry name" value="Pectin lyase-like"/>
    <property type="match status" value="1"/>
</dbReference>
<dbReference type="GO" id="GO:0042545">
    <property type="term" value="P:cell wall modification"/>
    <property type="evidence" value="ECO:0007669"/>
    <property type="project" value="UniProtKB-UniRule"/>
</dbReference>
<comment type="pathway">
    <text evidence="2 10">Glycan metabolism; pectin degradation; 2-dehydro-3-deoxy-D-gluconate from pectin: step 1/5.</text>
</comment>
<dbReference type="InterPro" id="IPR012334">
    <property type="entry name" value="Pectin_lyas_fold"/>
</dbReference>
<proteinExistence type="predicted"/>
<dbReference type="InterPro" id="IPR018040">
    <property type="entry name" value="Pectinesterase_Tyr_AS"/>
</dbReference>
<dbReference type="Gene3D" id="2.160.20.10">
    <property type="entry name" value="Single-stranded right-handed beta-helix, Pectin lyase-like"/>
    <property type="match status" value="1"/>
</dbReference>
<comment type="function">
    <text evidence="10">Acts in the modification of cell walls via demethylesterification of cell wall pectin.</text>
</comment>
<keyword evidence="7 10" id="KW-0063">Aspartyl esterase</keyword>
<keyword evidence="8 10" id="KW-0961">Cell wall biogenesis/degradation</keyword>
<accession>A0A1R3JFN3</accession>
<dbReference type="InterPro" id="IPR011050">
    <property type="entry name" value="Pectin_lyase_fold/virulence"/>
</dbReference>
<gene>
    <name evidence="12" type="ORF">COLO4_16776</name>
</gene>
<evidence type="ECO:0000256" key="9">
    <source>
        <dbReference type="PROSITE-ProRule" id="PRU10040"/>
    </source>
</evidence>
<dbReference type="EC" id="3.1.1.11" evidence="3 10"/>
<feature type="chain" id="PRO_5011827727" description="Pectinesterase" evidence="10">
    <location>
        <begin position="20"/>
        <end position="340"/>
    </location>
</feature>
<dbReference type="Pfam" id="PF01095">
    <property type="entry name" value="Pectinesterase"/>
    <property type="match status" value="1"/>
</dbReference>
<evidence type="ECO:0000256" key="6">
    <source>
        <dbReference type="ARBA" id="ARBA00022801"/>
    </source>
</evidence>